<dbReference type="OrthoDB" id="6779723at2759"/>
<dbReference type="EMBL" id="REGN01002236">
    <property type="protein sequence ID" value="RNA29348.1"/>
    <property type="molecule type" value="Genomic_DNA"/>
</dbReference>
<protein>
    <submittedName>
        <fullName evidence="2">Homeodomain-like DNA binding domain-containing transcription factor</fullName>
    </submittedName>
</protein>
<dbReference type="SUPFAM" id="SSF46689">
    <property type="entry name" value="Homeodomain-like"/>
    <property type="match status" value="1"/>
</dbReference>
<sequence>MGKKSVTNEVRCQISCLLKEKTKSNREIAKLVGVSEKCVRTTRKNNDIFGTPKESTRPGRPKKLTYRYQNSLFLQARKNPTMSNKKLASEFNSKFKNVKISRETVRRFLTSKVIGAYTAPKRPFLTVSDRIKRLKWCKERLN</sequence>
<feature type="domain" description="Transposase Tc1-like" evidence="1">
    <location>
        <begin position="72"/>
        <end position="142"/>
    </location>
</feature>
<evidence type="ECO:0000313" key="3">
    <source>
        <dbReference type="Proteomes" id="UP000276133"/>
    </source>
</evidence>
<dbReference type="InterPro" id="IPR009057">
    <property type="entry name" value="Homeodomain-like_sf"/>
</dbReference>
<reference evidence="2 3" key="1">
    <citation type="journal article" date="2018" name="Sci. Rep.">
        <title>Genomic signatures of local adaptation to the degree of environmental predictability in rotifers.</title>
        <authorList>
            <person name="Franch-Gras L."/>
            <person name="Hahn C."/>
            <person name="Garcia-Roger E.M."/>
            <person name="Carmona M.J."/>
            <person name="Serra M."/>
            <person name="Gomez A."/>
        </authorList>
    </citation>
    <scope>NUCLEOTIDE SEQUENCE [LARGE SCALE GENOMIC DNA]</scope>
    <source>
        <strain evidence="2">HYR1</strain>
    </source>
</reference>
<dbReference type="GO" id="GO:0015074">
    <property type="term" value="P:DNA integration"/>
    <property type="evidence" value="ECO:0007669"/>
    <property type="project" value="InterPro"/>
</dbReference>
<proteinExistence type="predicted"/>
<dbReference type="GO" id="GO:0003677">
    <property type="term" value="F:DNA binding"/>
    <property type="evidence" value="ECO:0007669"/>
    <property type="project" value="UniProtKB-KW"/>
</dbReference>
<accession>A0A3M7S120</accession>
<evidence type="ECO:0000313" key="2">
    <source>
        <dbReference type="EMBL" id="RNA29348.1"/>
    </source>
</evidence>
<organism evidence="2 3">
    <name type="scientific">Brachionus plicatilis</name>
    <name type="common">Marine rotifer</name>
    <name type="synonym">Brachionus muelleri</name>
    <dbReference type="NCBI Taxonomy" id="10195"/>
    <lineage>
        <taxon>Eukaryota</taxon>
        <taxon>Metazoa</taxon>
        <taxon>Spiralia</taxon>
        <taxon>Gnathifera</taxon>
        <taxon>Rotifera</taxon>
        <taxon>Eurotatoria</taxon>
        <taxon>Monogononta</taxon>
        <taxon>Pseudotrocha</taxon>
        <taxon>Ploima</taxon>
        <taxon>Brachionidae</taxon>
        <taxon>Brachionus</taxon>
    </lineage>
</organism>
<keyword evidence="3" id="KW-1185">Reference proteome</keyword>
<dbReference type="Proteomes" id="UP000276133">
    <property type="component" value="Unassembled WGS sequence"/>
</dbReference>
<dbReference type="GO" id="GO:0006313">
    <property type="term" value="P:DNA transposition"/>
    <property type="evidence" value="ECO:0007669"/>
    <property type="project" value="InterPro"/>
</dbReference>
<gene>
    <name evidence="2" type="ORF">BpHYR1_032045</name>
</gene>
<name>A0A3M7S120_BRAPC</name>
<keyword evidence="2" id="KW-0238">DNA-binding</keyword>
<dbReference type="InterPro" id="IPR002492">
    <property type="entry name" value="Transposase_Tc1-like"/>
</dbReference>
<keyword evidence="2" id="KW-0371">Homeobox</keyword>
<dbReference type="AlphaFoldDB" id="A0A3M7S120"/>
<evidence type="ECO:0000259" key="1">
    <source>
        <dbReference type="Pfam" id="PF01498"/>
    </source>
</evidence>
<dbReference type="Pfam" id="PF01498">
    <property type="entry name" value="HTH_Tnp_Tc3_2"/>
    <property type="match status" value="1"/>
</dbReference>
<comment type="caution">
    <text evidence="2">The sequence shown here is derived from an EMBL/GenBank/DDBJ whole genome shotgun (WGS) entry which is preliminary data.</text>
</comment>